<evidence type="ECO:0000313" key="1">
    <source>
        <dbReference type="EMBL" id="PZD80009.1"/>
    </source>
</evidence>
<organism evidence="1 2">
    <name type="scientific">Acidithiobacillus ferrooxidans</name>
    <name type="common">Thiobacillus ferrooxidans</name>
    <dbReference type="NCBI Taxonomy" id="920"/>
    <lineage>
        <taxon>Bacteria</taxon>
        <taxon>Pseudomonadati</taxon>
        <taxon>Pseudomonadota</taxon>
        <taxon>Acidithiobacillia</taxon>
        <taxon>Acidithiobacillales</taxon>
        <taxon>Acidithiobacillaceae</taxon>
        <taxon>Acidithiobacillus</taxon>
    </lineage>
</organism>
<dbReference type="AlphaFoldDB" id="A0A2W1K0D5"/>
<protein>
    <submittedName>
        <fullName evidence="1">Uncharacterized protein</fullName>
    </submittedName>
</protein>
<gene>
    <name evidence="1" type="ORF">DN052_15940</name>
</gene>
<reference evidence="1 2" key="1">
    <citation type="submission" date="2018-06" db="EMBL/GenBank/DDBJ databases">
        <title>Draft sequence of Acidithiobacillus ferrooxidans CCM 4253.</title>
        <authorList>
            <person name="Moya-Beltran A."/>
            <person name="Castro M."/>
            <person name="Covarrubias P.C."/>
            <person name="Issotta F."/>
            <person name="Janiczek O."/>
            <person name="Mandl M."/>
            <person name="Kucera J."/>
            <person name="Quatrini R."/>
        </authorList>
    </citation>
    <scope>NUCLEOTIDE SEQUENCE [LARGE SCALE GENOMIC DNA]</scope>
    <source>
        <strain evidence="1 2">CCM 4253</strain>
    </source>
</reference>
<dbReference type="EMBL" id="QKQP01000012">
    <property type="protein sequence ID" value="PZD80009.1"/>
    <property type="molecule type" value="Genomic_DNA"/>
</dbReference>
<evidence type="ECO:0000313" key="2">
    <source>
        <dbReference type="Proteomes" id="UP000248886"/>
    </source>
</evidence>
<dbReference type="Proteomes" id="UP000248886">
    <property type="component" value="Unassembled WGS sequence"/>
</dbReference>
<sequence>MRTFLADFIRASRLNVLHQRPDIRLQPDLNMSDIAILLHTWRHPYKCWGLFGTREISATIMKSFALYHLATDAVIL</sequence>
<name>A0A2W1K0D5_ACIFR</name>
<accession>A0A2W1K0D5</accession>
<comment type="caution">
    <text evidence="1">The sequence shown here is derived from an EMBL/GenBank/DDBJ whole genome shotgun (WGS) entry which is preliminary data.</text>
</comment>
<proteinExistence type="predicted"/>